<keyword evidence="3" id="KW-1185">Reference proteome</keyword>
<name>A0A2S9IIT1_9HYPH</name>
<accession>A0A2S9IIT1</accession>
<proteinExistence type="predicted"/>
<evidence type="ECO:0000313" key="3">
    <source>
        <dbReference type="Proteomes" id="UP000239434"/>
    </source>
</evidence>
<sequence length="190" mass="21939">MARETSRAGKSETLTIRLDPKTRFVLEYVSRLKGQTITTVVERAILTAAEQETVTDYLMGGTLGWSDFWNISEGVRALSIAARREFYPTFEEDKRLSFCREHWPFFWASKEKRSFLNFYVDVLWPRIDEFIQIHDDKKANDYFAAGKAMQAALVAAQLKAPEWPIKEKNEEKKPSKGGGFSRDLDDDIPF</sequence>
<feature type="compositionally biased region" description="Basic and acidic residues" evidence="1">
    <location>
        <begin position="164"/>
        <end position="174"/>
    </location>
</feature>
<reference evidence="2 3" key="1">
    <citation type="submission" date="2018-02" db="EMBL/GenBank/DDBJ databases">
        <title>The draft genome of Phyllobacterium sp. 1N-3.</title>
        <authorList>
            <person name="Liu L."/>
            <person name="Li L."/>
            <person name="Zhang X."/>
            <person name="Wang T."/>
            <person name="Liang L."/>
        </authorList>
    </citation>
    <scope>NUCLEOTIDE SEQUENCE [LARGE SCALE GENOMIC DNA]</scope>
    <source>
        <strain evidence="2 3">1N-3</strain>
    </source>
</reference>
<evidence type="ECO:0000256" key="1">
    <source>
        <dbReference type="SAM" id="MobiDB-lite"/>
    </source>
</evidence>
<dbReference type="Proteomes" id="UP000239434">
    <property type="component" value="Unassembled WGS sequence"/>
</dbReference>
<dbReference type="RefSeq" id="WP_105746106.1">
    <property type="nucleotide sequence ID" value="NZ_PVBR01000051.1"/>
</dbReference>
<gene>
    <name evidence="2" type="ORF">C5748_27000</name>
</gene>
<dbReference type="EMBL" id="PVBR01000051">
    <property type="protein sequence ID" value="PRD40427.1"/>
    <property type="molecule type" value="Genomic_DNA"/>
</dbReference>
<protein>
    <submittedName>
        <fullName evidence="2">Uncharacterized protein</fullName>
    </submittedName>
</protein>
<feature type="region of interest" description="Disordered" evidence="1">
    <location>
        <begin position="164"/>
        <end position="190"/>
    </location>
</feature>
<comment type="caution">
    <text evidence="2">The sequence shown here is derived from an EMBL/GenBank/DDBJ whole genome shotgun (WGS) entry which is preliminary data.</text>
</comment>
<organism evidence="2 3">
    <name type="scientific">Phyllobacterium phragmitis</name>
    <dbReference type="NCBI Taxonomy" id="2670329"/>
    <lineage>
        <taxon>Bacteria</taxon>
        <taxon>Pseudomonadati</taxon>
        <taxon>Pseudomonadota</taxon>
        <taxon>Alphaproteobacteria</taxon>
        <taxon>Hyphomicrobiales</taxon>
        <taxon>Phyllobacteriaceae</taxon>
        <taxon>Phyllobacterium</taxon>
    </lineage>
</organism>
<evidence type="ECO:0000313" key="2">
    <source>
        <dbReference type="EMBL" id="PRD40427.1"/>
    </source>
</evidence>
<dbReference type="AlphaFoldDB" id="A0A2S9IIT1"/>